<dbReference type="InterPro" id="IPR010261">
    <property type="entry name" value="Tir_chaperone"/>
</dbReference>
<protein>
    <recommendedName>
        <fullName evidence="3">Type III secretion chaperone CesT</fullName>
    </recommendedName>
</protein>
<dbReference type="SUPFAM" id="SSF69635">
    <property type="entry name" value="Type III secretory system chaperone-like"/>
    <property type="match status" value="1"/>
</dbReference>
<dbReference type="CDD" id="cd16364">
    <property type="entry name" value="T3SC_I-like"/>
    <property type="match status" value="1"/>
</dbReference>
<dbReference type="PATRIC" id="fig|652.5.peg.1344"/>
<evidence type="ECO:0008006" key="3">
    <source>
        <dbReference type="Google" id="ProtNLM"/>
    </source>
</evidence>
<accession>A0A0S2SKA2</accession>
<dbReference type="AlphaFoldDB" id="A0A0S2SKA2"/>
<gene>
    <name evidence="1" type="ORF">WL1483_2729</name>
</gene>
<dbReference type="EMBL" id="CP013067">
    <property type="protein sequence ID" value="ALP42148.1"/>
    <property type="molecule type" value="Genomic_DNA"/>
</dbReference>
<dbReference type="Gene3D" id="3.30.1460.10">
    <property type="match status" value="1"/>
</dbReference>
<dbReference type="GO" id="GO:0030254">
    <property type="term" value="P:protein secretion by the type III secretion system"/>
    <property type="evidence" value="ECO:0007669"/>
    <property type="project" value="InterPro"/>
</dbReference>
<reference evidence="2" key="1">
    <citation type="submission" date="2015-10" db="EMBL/GenBank/DDBJ databases">
        <title>Complete Genome Sequence of Aeromonas schubertii strain WL1483.</title>
        <authorList>
            <person name="Liu L."/>
        </authorList>
    </citation>
    <scope>NUCLEOTIDE SEQUENCE [LARGE SCALE GENOMIC DNA]</scope>
    <source>
        <strain evidence="2">WL1483</strain>
    </source>
</reference>
<dbReference type="Pfam" id="PF05932">
    <property type="entry name" value="CesT"/>
    <property type="match status" value="1"/>
</dbReference>
<dbReference type="Proteomes" id="UP000058114">
    <property type="component" value="Chromosome"/>
</dbReference>
<dbReference type="RefSeq" id="WP_060584901.1">
    <property type="nucleotide sequence ID" value="NZ_CP013067.1"/>
</dbReference>
<sequence length="153" mass="16975">MTLQAVLDDFSTRWGFPPLRLDETRRCQLLVDDKLPLFFFEQESDDETTLMLMASIGILSREPARRLQTLELLAQGNYAGIATGGQTLALSPDGRQLVLFGKRPLSQLSAGALGAWLEQLTGQALEWQARLAMQEQQIPAEPPAPAQRDAVRI</sequence>
<proteinExistence type="predicted"/>
<organism evidence="1 2">
    <name type="scientific">Aeromonas schubertii</name>
    <dbReference type="NCBI Taxonomy" id="652"/>
    <lineage>
        <taxon>Bacteria</taxon>
        <taxon>Pseudomonadati</taxon>
        <taxon>Pseudomonadota</taxon>
        <taxon>Gammaproteobacteria</taxon>
        <taxon>Aeromonadales</taxon>
        <taxon>Aeromonadaceae</taxon>
        <taxon>Aeromonas</taxon>
    </lineage>
</organism>
<dbReference type="KEGG" id="asr:WL1483_2729"/>
<evidence type="ECO:0000313" key="1">
    <source>
        <dbReference type="EMBL" id="ALP42148.1"/>
    </source>
</evidence>
<reference evidence="1 2" key="2">
    <citation type="journal article" date="2016" name="Genome Announc.">
        <title>Complete Genome Sequence of the Highly Virulent Aeromonas schubertii Strain WL1483, Isolated from Diseased Snakehead Fish (Channa argus) in China.</title>
        <authorList>
            <person name="Liu L."/>
            <person name="Li N."/>
            <person name="Zhang D."/>
            <person name="Fu X."/>
            <person name="Shi C."/>
            <person name="Lin Q."/>
            <person name="Hao G."/>
        </authorList>
    </citation>
    <scope>NUCLEOTIDE SEQUENCE [LARGE SCALE GENOMIC DNA]</scope>
    <source>
        <strain evidence="1 2">WL1483</strain>
    </source>
</reference>
<name>A0A0S2SKA2_9GAMM</name>
<evidence type="ECO:0000313" key="2">
    <source>
        <dbReference type="Proteomes" id="UP000058114"/>
    </source>
</evidence>